<dbReference type="STRING" id="77166.N6TA78"/>
<keyword evidence="1" id="KW-1133">Transmembrane helix</keyword>
<dbReference type="EnsemblMetazoa" id="XM_019904342.1">
    <property type="protein sequence ID" value="XP_019759901.1"/>
    <property type="gene ID" value="LOC109537562"/>
</dbReference>
<dbReference type="PANTHER" id="PTHR33444">
    <property type="entry name" value="SI:DKEY-19B23.12-RELATED"/>
    <property type="match status" value="1"/>
</dbReference>
<reference evidence="5 6" key="1">
    <citation type="journal article" date="2013" name="Genome Biol.">
        <title>Draft genome of the mountain pine beetle, Dendroctonus ponderosae Hopkins, a major forest pest.</title>
        <authorList>
            <person name="Keeling C.I."/>
            <person name="Yuen M.M."/>
            <person name="Liao N.Y."/>
            <person name="Docking T.R."/>
            <person name="Chan S.K."/>
            <person name="Taylor G.A."/>
            <person name="Palmquist D.L."/>
            <person name="Jackman S.D."/>
            <person name="Nguyen A."/>
            <person name="Li M."/>
            <person name="Henderson H."/>
            <person name="Janes J.K."/>
            <person name="Zhao Y."/>
            <person name="Pandoh P."/>
            <person name="Moore R."/>
            <person name="Sperling F.A."/>
            <person name="Huber D.P."/>
            <person name="Birol I."/>
            <person name="Jones S.J."/>
            <person name="Bohlmann J."/>
        </authorList>
    </citation>
    <scope>NUCLEOTIDE SEQUENCE</scope>
</reference>
<evidence type="ECO:0000313" key="4">
    <source>
        <dbReference type="EnsemblMetazoa" id="XP_019759901.1"/>
    </source>
</evidence>
<keyword evidence="5" id="KW-1185">Reference proteome</keyword>
<name>N6TA78_DENPD</name>
<dbReference type="PANTHER" id="PTHR33444:SF2">
    <property type="entry name" value="MARVEL DOMAIN-CONTAINING PROTEIN"/>
    <property type="match status" value="1"/>
</dbReference>
<accession>N6TA78</accession>
<evidence type="ECO:0000313" key="5">
    <source>
        <dbReference type="Proteomes" id="UP000019118"/>
    </source>
</evidence>
<protein>
    <recommendedName>
        <fullName evidence="7">MARVEL domain-containing protein</fullName>
    </recommendedName>
</protein>
<evidence type="ECO:0000256" key="1">
    <source>
        <dbReference type="SAM" id="Phobius"/>
    </source>
</evidence>
<keyword evidence="1" id="KW-0812">Transmembrane</keyword>
<feature type="transmembrane region" description="Helical" evidence="1">
    <location>
        <begin position="102"/>
        <end position="123"/>
    </location>
</feature>
<evidence type="ECO:0000313" key="3">
    <source>
        <dbReference type="EMBL" id="ERL93146.1"/>
    </source>
</evidence>
<dbReference type="Proteomes" id="UP000030742">
    <property type="component" value="Unassembled WGS sequence"/>
</dbReference>
<dbReference type="OrthoDB" id="6157510at2759"/>
<dbReference type="HOGENOM" id="CLU_1361690_0_0_1"/>
<dbReference type="EMBL" id="KB632347">
    <property type="protein sequence ID" value="ERL93146.1"/>
    <property type="molecule type" value="Genomic_DNA"/>
</dbReference>
<dbReference type="AlphaFoldDB" id="N6TA78"/>
<keyword evidence="1" id="KW-0472">Membrane</keyword>
<feature type="transmembrane region" description="Helical" evidence="1">
    <location>
        <begin position="41"/>
        <end position="60"/>
    </location>
</feature>
<proteinExistence type="predicted"/>
<dbReference type="InterPro" id="IPR040350">
    <property type="entry name" value="TMEM272"/>
</dbReference>
<evidence type="ECO:0008006" key="7">
    <source>
        <dbReference type="Google" id="ProtNLM"/>
    </source>
</evidence>
<feature type="transmembrane region" description="Helical" evidence="1">
    <location>
        <begin position="143"/>
        <end position="175"/>
    </location>
</feature>
<organism evidence="2">
    <name type="scientific">Dendroctonus ponderosae</name>
    <name type="common">Mountain pine beetle</name>
    <dbReference type="NCBI Taxonomy" id="77166"/>
    <lineage>
        <taxon>Eukaryota</taxon>
        <taxon>Metazoa</taxon>
        <taxon>Ecdysozoa</taxon>
        <taxon>Arthropoda</taxon>
        <taxon>Hexapoda</taxon>
        <taxon>Insecta</taxon>
        <taxon>Pterygota</taxon>
        <taxon>Neoptera</taxon>
        <taxon>Endopterygota</taxon>
        <taxon>Coleoptera</taxon>
        <taxon>Polyphaga</taxon>
        <taxon>Cucujiformia</taxon>
        <taxon>Curculionidae</taxon>
        <taxon>Scolytinae</taxon>
        <taxon>Dendroctonus</taxon>
    </lineage>
</organism>
<dbReference type="EMBL" id="KB740949">
    <property type="protein sequence ID" value="ENN77169.1"/>
    <property type="molecule type" value="Genomic_DNA"/>
</dbReference>
<evidence type="ECO:0000313" key="6">
    <source>
        <dbReference type="Proteomes" id="UP000030742"/>
    </source>
</evidence>
<dbReference type="Proteomes" id="UP000019118">
    <property type="component" value="Unassembled WGS sequence"/>
</dbReference>
<dbReference type="OMA" id="TIKWIMA"/>
<sequence>MADPANSSPPLISEAGSPEGHEQQKSWAQQLKKRVLPGVRITLLISLIFYIAMFAIGIWGVHRCPVEENIPFFLIVAGGIGLFSKIMSVIREAISTSFPIQYVESSLYTVELVFIFFGSFWVFKEYKPSFSPSDQDRYCNKTVYLFAFSFLVVLYAILATMVICFFCFLACIFFVKETERDHRDPESPPFHGSSSTTDQQT</sequence>
<feature type="non-terminal residue" evidence="2">
    <location>
        <position position="1"/>
    </location>
</feature>
<gene>
    <name evidence="3" type="ORF">D910_10445</name>
    <name evidence="2" type="ORF">YQE_06307</name>
</gene>
<reference evidence="4" key="2">
    <citation type="submission" date="2024-08" db="UniProtKB">
        <authorList>
            <consortium name="EnsemblMetazoa"/>
        </authorList>
    </citation>
    <scope>IDENTIFICATION</scope>
</reference>
<evidence type="ECO:0000313" key="2">
    <source>
        <dbReference type="EMBL" id="ENN77169.1"/>
    </source>
</evidence>
<feature type="transmembrane region" description="Helical" evidence="1">
    <location>
        <begin position="72"/>
        <end position="90"/>
    </location>
</feature>